<protein>
    <submittedName>
        <fullName evidence="1">C19d4608-c23e-42bd-a1b5-fed1e2810f64</fullName>
    </submittedName>
</protein>
<accession>A0A446BTF2</accession>
<organism evidence="1 2">
    <name type="scientific">Thermothielavioides terrestris</name>
    <dbReference type="NCBI Taxonomy" id="2587410"/>
    <lineage>
        <taxon>Eukaryota</taxon>
        <taxon>Fungi</taxon>
        <taxon>Dikarya</taxon>
        <taxon>Ascomycota</taxon>
        <taxon>Pezizomycotina</taxon>
        <taxon>Sordariomycetes</taxon>
        <taxon>Sordariomycetidae</taxon>
        <taxon>Sordariales</taxon>
        <taxon>Chaetomiaceae</taxon>
        <taxon>Thermothielavioides</taxon>
    </lineage>
</organism>
<evidence type="ECO:0000313" key="2">
    <source>
        <dbReference type="Proteomes" id="UP000289323"/>
    </source>
</evidence>
<dbReference type="EMBL" id="OUUZ01000015">
    <property type="protein sequence ID" value="SPQ25650.1"/>
    <property type="molecule type" value="Genomic_DNA"/>
</dbReference>
<name>A0A446BTF2_9PEZI</name>
<dbReference type="Proteomes" id="UP000289323">
    <property type="component" value="Unassembled WGS sequence"/>
</dbReference>
<sequence length="10" mass="1120">MIDEGLIKDS</sequence>
<evidence type="ECO:0000313" key="1">
    <source>
        <dbReference type="EMBL" id="SPQ25650.1"/>
    </source>
</evidence>
<reference evidence="1 2" key="1">
    <citation type="submission" date="2018-04" db="EMBL/GenBank/DDBJ databases">
        <authorList>
            <person name="Huttner S."/>
            <person name="Dainat J."/>
        </authorList>
    </citation>
    <scope>NUCLEOTIDE SEQUENCE [LARGE SCALE GENOMIC DNA]</scope>
</reference>
<gene>
    <name evidence="1" type="ORF">TT172_LOCUS8069</name>
</gene>
<proteinExistence type="predicted"/>